<reference evidence="2 3" key="1">
    <citation type="submission" date="2016-08" db="EMBL/GenBank/DDBJ databases">
        <title>Whole genome sequence of Pseudomonas graminis strain UASWS1507, a potential biological control agent for agriculture.</title>
        <authorList>
            <person name="Crovadore J."/>
            <person name="Calmin G."/>
            <person name="Chablais R."/>
            <person name="Cochard B."/>
            <person name="Lefort F."/>
        </authorList>
    </citation>
    <scope>NUCLEOTIDE SEQUENCE [LARGE SCALE GENOMIC DNA]</scope>
    <source>
        <strain evidence="2 3">UASWS1507</strain>
    </source>
</reference>
<dbReference type="Proteomes" id="UP000095143">
    <property type="component" value="Unassembled WGS sequence"/>
</dbReference>
<evidence type="ECO:0000313" key="3">
    <source>
        <dbReference type="Proteomes" id="UP000095143"/>
    </source>
</evidence>
<evidence type="ECO:0000313" key="2">
    <source>
        <dbReference type="EMBL" id="OCX17373.1"/>
    </source>
</evidence>
<gene>
    <name evidence="2" type="ORF">BBI10_17850</name>
</gene>
<protein>
    <submittedName>
        <fullName evidence="2">Uncharacterized protein</fullName>
    </submittedName>
</protein>
<evidence type="ECO:0000256" key="1">
    <source>
        <dbReference type="SAM" id="MobiDB-lite"/>
    </source>
</evidence>
<comment type="caution">
    <text evidence="2">The sequence shown here is derived from an EMBL/GenBank/DDBJ whole genome shotgun (WGS) entry which is preliminary data.</text>
</comment>
<organism evidence="2 3">
    <name type="scientific">Pseudomonas graminis</name>
    <dbReference type="NCBI Taxonomy" id="158627"/>
    <lineage>
        <taxon>Bacteria</taxon>
        <taxon>Pseudomonadati</taxon>
        <taxon>Pseudomonadota</taxon>
        <taxon>Gammaproteobacteria</taxon>
        <taxon>Pseudomonadales</taxon>
        <taxon>Pseudomonadaceae</taxon>
        <taxon>Pseudomonas</taxon>
    </lineage>
</organism>
<sequence>MADIPEASPVESTQAGQEKRKPGRPSTGKALSRATIQRQYRQRINSNVTKNTVEALDENMTLRAQVLQLMNELEDAQMKARVEFELGEKARARVRELERRLASVQTGSKKGPANARYEFQTRNYSDGKWSGMGAMGPEYTYKTRSAALADLKLFTEGKDDAPYRVLDHKTGQILTA</sequence>
<dbReference type="EMBL" id="MDEN01000065">
    <property type="protein sequence ID" value="OCX17373.1"/>
    <property type="molecule type" value="Genomic_DNA"/>
</dbReference>
<accession>A0A1C2DRS6</accession>
<name>A0A1C2DRS6_9PSED</name>
<feature type="region of interest" description="Disordered" evidence="1">
    <location>
        <begin position="1"/>
        <end position="35"/>
    </location>
</feature>
<dbReference type="RefSeq" id="WP_065990650.1">
    <property type="nucleotide sequence ID" value="NZ_MDEN01000065.1"/>
</dbReference>
<proteinExistence type="predicted"/>
<dbReference type="AlphaFoldDB" id="A0A1C2DRS6"/>